<evidence type="ECO:0000256" key="2">
    <source>
        <dbReference type="ARBA" id="ARBA00022801"/>
    </source>
</evidence>
<evidence type="ECO:0000313" key="6">
    <source>
        <dbReference type="EMBL" id="KAK6337390.1"/>
    </source>
</evidence>
<feature type="compositionally biased region" description="Polar residues" evidence="3">
    <location>
        <begin position="533"/>
        <end position="545"/>
    </location>
</feature>
<dbReference type="SUPFAM" id="SSF53474">
    <property type="entry name" value="alpha/beta-Hydrolases"/>
    <property type="match status" value="1"/>
</dbReference>
<dbReference type="Pfam" id="PF08386">
    <property type="entry name" value="Abhydrolase_4"/>
    <property type="match status" value="1"/>
</dbReference>
<evidence type="ECO:0000259" key="5">
    <source>
        <dbReference type="Pfam" id="PF08386"/>
    </source>
</evidence>
<dbReference type="InterPro" id="IPR051601">
    <property type="entry name" value="Serine_prot/Carboxylest_S33"/>
</dbReference>
<feature type="domain" description="Peptidase S33 tripeptidyl aminopeptidase-like C-terminal" evidence="5">
    <location>
        <begin position="436"/>
        <end position="535"/>
    </location>
</feature>
<comment type="similarity">
    <text evidence="1">Belongs to the peptidase S33 family.</text>
</comment>
<dbReference type="EMBL" id="JAVHNS010000013">
    <property type="protein sequence ID" value="KAK6337390.1"/>
    <property type="molecule type" value="Genomic_DNA"/>
</dbReference>
<dbReference type="PANTHER" id="PTHR43248">
    <property type="entry name" value="2-SUCCINYL-6-HYDROXY-2,4-CYCLOHEXADIENE-1-CARBOXYLATE SYNTHASE"/>
    <property type="match status" value="1"/>
</dbReference>
<evidence type="ECO:0000313" key="7">
    <source>
        <dbReference type="Proteomes" id="UP001373714"/>
    </source>
</evidence>
<dbReference type="PANTHER" id="PTHR43248:SF25">
    <property type="entry name" value="AB HYDROLASE-1 DOMAIN-CONTAINING PROTEIN-RELATED"/>
    <property type="match status" value="1"/>
</dbReference>
<dbReference type="Proteomes" id="UP001373714">
    <property type="component" value="Unassembled WGS sequence"/>
</dbReference>
<feature type="signal peptide" evidence="4">
    <location>
        <begin position="1"/>
        <end position="18"/>
    </location>
</feature>
<gene>
    <name evidence="6" type="ORF">TWF730_002791</name>
</gene>
<dbReference type="Gene3D" id="3.40.50.1820">
    <property type="entry name" value="alpha/beta hydrolase"/>
    <property type="match status" value="1"/>
</dbReference>
<dbReference type="AlphaFoldDB" id="A0AAV9UBM3"/>
<dbReference type="InterPro" id="IPR013595">
    <property type="entry name" value="Pept_S33_TAP-like_C"/>
</dbReference>
<dbReference type="InterPro" id="IPR029058">
    <property type="entry name" value="AB_hydrolase_fold"/>
</dbReference>
<proteinExistence type="inferred from homology"/>
<name>A0AAV9UBM3_9PEZI</name>
<keyword evidence="4" id="KW-0732">Signal</keyword>
<protein>
    <recommendedName>
        <fullName evidence="5">Peptidase S33 tripeptidyl aminopeptidase-like C-terminal domain-containing protein</fullName>
    </recommendedName>
</protein>
<evidence type="ECO:0000256" key="3">
    <source>
        <dbReference type="SAM" id="MobiDB-lite"/>
    </source>
</evidence>
<feature type="chain" id="PRO_5043934062" description="Peptidase S33 tripeptidyl aminopeptidase-like C-terminal domain-containing protein" evidence="4">
    <location>
        <begin position="19"/>
        <end position="585"/>
    </location>
</feature>
<evidence type="ECO:0000256" key="4">
    <source>
        <dbReference type="SAM" id="SignalP"/>
    </source>
</evidence>
<feature type="region of interest" description="Disordered" evidence="3">
    <location>
        <begin position="533"/>
        <end position="552"/>
    </location>
</feature>
<comment type="caution">
    <text evidence="6">The sequence shown here is derived from an EMBL/GenBank/DDBJ whole genome shotgun (WGS) entry which is preliminary data.</text>
</comment>
<dbReference type="GO" id="GO:0016787">
    <property type="term" value="F:hydrolase activity"/>
    <property type="evidence" value="ECO:0007669"/>
    <property type="project" value="UniProtKB-KW"/>
</dbReference>
<reference evidence="6 7" key="1">
    <citation type="submission" date="2019-10" db="EMBL/GenBank/DDBJ databases">
        <authorList>
            <person name="Palmer J.M."/>
        </authorList>
    </citation>
    <scope>NUCLEOTIDE SEQUENCE [LARGE SCALE GENOMIC DNA]</scope>
    <source>
        <strain evidence="6 7">TWF730</strain>
    </source>
</reference>
<keyword evidence="7" id="KW-1185">Reference proteome</keyword>
<evidence type="ECO:0000256" key="1">
    <source>
        <dbReference type="ARBA" id="ARBA00010088"/>
    </source>
</evidence>
<accession>A0AAV9UBM3</accession>
<sequence>MKLITAATLFAGIAPAAAVPSKKYFFDTIPASQELVWYPCNQTFECARLSVPLNPLEPNNGFRNEIPIVRYPAEKSYEYKGMILTNPGGPGISGTNFILQAGMLVANLVGGGWDVIGFDPRGTGYSKPNGAVGFEDIPLTPELQNATSIQQGQIIKRSKEADNLGIEIPPVPDSWIQKQYEIGTKLNTLMQKNANADNQALPYMTTPNVAFDMLQIAKADARSRGSSDENVLVNYYGISYGTVIGQTFASLYPNHVGRFVLDAVVDMEGHYAGKVGLTRFDEGIANFFTSCFNSGPEECSFYTGHTRDDIRIRFNNLMAQFDISKAIAGKWENATVIQEAREIIMGQLVSAPYDTMANFPVLAEFLEMLEQLVEEGSLLENRRMLLTWTPEQMSLPDRKEYFFEILCSDMDNKLVGSNQLSNDFIDTLRQSSVISGASHISQYAICSRLQLKAKWKFNGKIGGDTKNPMLFVGSSGDPITVFENAERAQKLYKGSQMIFVESDAHGILGQSNECAYDHVRAYFQNLTLPGQNNNCSRDGTPSEYSHTPKKSGAGLSRLESLNTLKCGILSMTLLLVGFDVFGYII</sequence>
<organism evidence="6 7">
    <name type="scientific">Orbilia blumenaviensis</name>
    <dbReference type="NCBI Taxonomy" id="1796055"/>
    <lineage>
        <taxon>Eukaryota</taxon>
        <taxon>Fungi</taxon>
        <taxon>Dikarya</taxon>
        <taxon>Ascomycota</taxon>
        <taxon>Pezizomycotina</taxon>
        <taxon>Orbiliomycetes</taxon>
        <taxon>Orbiliales</taxon>
        <taxon>Orbiliaceae</taxon>
        <taxon>Orbilia</taxon>
    </lineage>
</organism>
<keyword evidence="2" id="KW-0378">Hydrolase</keyword>